<organism evidence="1 2">
    <name type="scientific">Nocardia ignorata</name>
    <dbReference type="NCBI Taxonomy" id="145285"/>
    <lineage>
        <taxon>Bacteria</taxon>
        <taxon>Bacillati</taxon>
        <taxon>Actinomycetota</taxon>
        <taxon>Actinomycetes</taxon>
        <taxon>Mycobacteriales</taxon>
        <taxon>Nocardiaceae</taxon>
        <taxon>Nocardia</taxon>
    </lineage>
</organism>
<proteinExistence type="predicted"/>
<dbReference type="AlphaFoldDB" id="A0A4R6PUP6"/>
<accession>A0A4R6PUP6</accession>
<evidence type="ECO:0000313" key="1">
    <source>
        <dbReference type="EMBL" id="TDP42434.1"/>
    </source>
</evidence>
<gene>
    <name evidence="1" type="ORF">DFR75_1011545</name>
</gene>
<reference evidence="1 2" key="1">
    <citation type="submission" date="2019-03" db="EMBL/GenBank/DDBJ databases">
        <title>Genomic Encyclopedia of Type Strains, Phase IV (KMG-IV): sequencing the most valuable type-strain genomes for metagenomic binning, comparative biology and taxonomic classification.</title>
        <authorList>
            <person name="Goeker M."/>
        </authorList>
    </citation>
    <scope>NUCLEOTIDE SEQUENCE [LARGE SCALE GENOMIC DNA]</scope>
    <source>
        <strain evidence="1 2">DSM 44496</strain>
    </source>
</reference>
<comment type="caution">
    <text evidence="1">The sequence shown here is derived from an EMBL/GenBank/DDBJ whole genome shotgun (WGS) entry which is preliminary data.</text>
</comment>
<dbReference type="Proteomes" id="UP000295087">
    <property type="component" value="Unassembled WGS sequence"/>
</dbReference>
<dbReference type="EMBL" id="SNXK01000001">
    <property type="protein sequence ID" value="TDP42434.1"/>
    <property type="molecule type" value="Genomic_DNA"/>
</dbReference>
<name>A0A4R6PUP6_NOCIG</name>
<keyword evidence="2" id="KW-1185">Reference proteome</keyword>
<dbReference type="RefSeq" id="WP_067485629.1">
    <property type="nucleotide sequence ID" value="NZ_JBHXPO010000012.1"/>
</dbReference>
<protein>
    <submittedName>
        <fullName evidence="1">Uncharacterized protein</fullName>
    </submittedName>
</protein>
<evidence type="ECO:0000313" key="2">
    <source>
        <dbReference type="Proteomes" id="UP000295087"/>
    </source>
</evidence>
<sequence length="63" mass="6758">MTQPTASDMTPSERRAALRQLIIAFGLINKTIELSASGAPRQIAEHAEAARDLIGELVADLAR</sequence>